<comment type="caution">
    <text evidence="2">The sequence shown here is derived from an EMBL/GenBank/DDBJ whole genome shotgun (WGS) entry which is preliminary data.</text>
</comment>
<organism evidence="2 3">
    <name type="scientific">Flaviaesturariibacter flavus</name>
    <dbReference type="NCBI Taxonomy" id="2502780"/>
    <lineage>
        <taxon>Bacteria</taxon>
        <taxon>Pseudomonadati</taxon>
        <taxon>Bacteroidota</taxon>
        <taxon>Chitinophagia</taxon>
        <taxon>Chitinophagales</taxon>
        <taxon>Chitinophagaceae</taxon>
        <taxon>Flaviaestuariibacter</taxon>
    </lineage>
</organism>
<evidence type="ECO:0000256" key="1">
    <source>
        <dbReference type="SAM" id="Phobius"/>
    </source>
</evidence>
<dbReference type="RefSeq" id="WP_131448681.1">
    <property type="nucleotide sequence ID" value="NZ_SJZI01000042.1"/>
</dbReference>
<feature type="transmembrane region" description="Helical" evidence="1">
    <location>
        <begin position="6"/>
        <end position="25"/>
    </location>
</feature>
<dbReference type="OrthoDB" id="193443at2"/>
<proteinExistence type="predicted"/>
<dbReference type="EMBL" id="SJZI01000042">
    <property type="protein sequence ID" value="TCJ13995.1"/>
    <property type="molecule type" value="Genomic_DNA"/>
</dbReference>
<evidence type="ECO:0000313" key="3">
    <source>
        <dbReference type="Proteomes" id="UP000295334"/>
    </source>
</evidence>
<feature type="transmembrane region" description="Helical" evidence="1">
    <location>
        <begin position="78"/>
        <end position="107"/>
    </location>
</feature>
<sequence>MNPIAYLMYLTITYWVTVHVGWRFYKNGRFYLLALFRNDEALAEAVNRLLLTGYYLLNLGYAALMLRNWETVHNRTELLVSVTLMTARILLTLGCIHFCNMGVLFLFRKRPEMMELKS</sequence>
<accession>A0A4R1BAK3</accession>
<dbReference type="AlphaFoldDB" id="A0A4R1BAK3"/>
<keyword evidence="1" id="KW-0812">Transmembrane</keyword>
<gene>
    <name evidence="2" type="ORF">EPD60_08240</name>
</gene>
<reference evidence="2 3" key="1">
    <citation type="submission" date="2019-03" db="EMBL/GenBank/DDBJ databases">
        <authorList>
            <person name="Kim M.K.M."/>
        </authorList>
    </citation>
    <scope>NUCLEOTIDE SEQUENCE [LARGE SCALE GENOMIC DNA]</scope>
    <source>
        <strain evidence="2 3">17J68-12</strain>
    </source>
</reference>
<protein>
    <submittedName>
        <fullName evidence="2">Uncharacterized protein</fullName>
    </submittedName>
</protein>
<keyword evidence="1" id="KW-0472">Membrane</keyword>
<name>A0A4R1BAK3_9BACT</name>
<dbReference type="Proteomes" id="UP000295334">
    <property type="component" value="Unassembled WGS sequence"/>
</dbReference>
<feature type="transmembrane region" description="Helical" evidence="1">
    <location>
        <begin position="46"/>
        <end position="66"/>
    </location>
</feature>
<keyword evidence="1" id="KW-1133">Transmembrane helix</keyword>
<evidence type="ECO:0000313" key="2">
    <source>
        <dbReference type="EMBL" id="TCJ13995.1"/>
    </source>
</evidence>
<keyword evidence="3" id="KW-1185">Reference proteome</keyword>